<name>A0A9N8EG19_9STRA</name>
<keyword evidence="4" id="KW-1185">Reference proteome</keyword>
<feature type="signal peptide" evidence="2">
    <location>
        <begin position="1"/>
        <end position="22"/>
    </location>
</feature>
<evidence type="ECO:0000256" key="2">
    <source>
        <dbReference type="SAM" id="SignalP"/>
    </source>
</evidence>
<dbReference type="SUPFAM" id="SSF50370">
    <property type="entry name" value="Ricin B-like lectins"/>
    <property type="match status" value="1"/>
</dbReference>
<reference evidence="3" key="1">
    <citation type="submission" date="2020-06" db="EMBL/GenBank/DDBJ databases">
        <authorList>
            <consortium name="Plant Systems Biology data submission"/>
        </authorList>
    </citation>
    <scope>NUCLEOTIDE SEQUENCE</scope>
    <source>
        <strain evidence="3">D6</strain>
    </source>
</reference>
<accession>A0A9N8EG19</accession>
<evidence type="ECO:0000256" key="1">
    <source>
        <dbReference type="SAM" id="MobiDB-lite"/>
    </source>
</evidence>
<dbReference type="PROSITE" id="PS50231">
    <property type="entry name" value="RICIN_B_LECTIN"/>
    <property type="match status" value="1"/>
</dbReference>
<feature type="compositionally biased region" description="Pro residues" evidence="1">
    <location>
        <begin position="104"/>
        <end position="124"/>
    </location>
</feature>
<protein>
    <submittedName>
        <fullName evidence="3">Uncharacterized protein</fullName>
    </submittedName>
</protein>
<comment type="caution">
    <text evidence="3">The sequence shown here is derived from an EMBL/GenBank/DDBJ whole genome shotgun (WGS) entry which is preliminary data.</text>
</comment>
<dbReference type="EMBL" id="CAICTM010000943">
    <property type="protein sequence ID" value="CAB9518566.1"/>
    <property type="molecule type" value="Genomic_DNA"/>
</dbReference>
<feature type="region of interest" description="Disordered" evidence="1">
    <location>
        <begin position="98"/>
        <end position="172"/>
    </location>
</feature>
<dbReference type="Gene3D" id="2.80.10.50">
    <property type="match status" value="1"/>
</dbReference>
<dbReference type="InterPro" id="IPR035992">
    <property type="entry name" value="Ricin_B-like_lectins"/>
</dbReference>
<evidence type="ECO:0000313" key="4">
    <source>
        <dbReference type="Proteomes" id="UP001153069"/>
    </source>
</evidence>
<gene>
    <name evidence="3" type="ORF">SEMRO_945_G223140.1</name>
</gene>
<feature type="compositionally biased region" description="Pro residues" evidence="1">
    <location>
        <begin position="142"/>
        <end position="169"/>
    </location>
</feature>
<dbReference type="Proteomes" id="UP001153069">
    <property type="component" value="Unassembled WGS sequence"/>
</dbReference>
<sequence length="579" mass="63333">MNSAIIHWITILYSGLFLLANAQSTSTVGLLEELGNDGEPSSFFPLDLCKGDCDDDDECSGSMVCFQRNGNEQVPGCRGTAETGTDYCIIPPNFRPPVAATTLPPTPPPTQNPTSKPNPSPVNPPTTNSTIAPAPNLTQNPTPNPVAPSPNPTPNPTFQPTQNPTPNPTNAPVAVLMIVGNDGSPSSAFPLSRCEGDCDDDGECQGSLTCFQRSGNEPVPGCVGIAESESDYCIQPQPTPQPTPIPTFSPVNLPANQLLEVGNDGDPPGVFPLQECRGDCDDDGECQGSLTCFQRSGNEPVPGCVGIAESESDYCIQPQPTPQPTPIPTFSPINLPANQLLEVGNDGEPTGVFPLQECRGDCDDDSECQGNLVCLQRSGNEPVPGCVGTAESGSDYCIQPQPTPNPTPQPTPQPFDLGGGNVFKIKLYWEEGYYWQEERFERKWCAAYNYDRSYCWYGDDWDDCEDDELYIDDCDDHYDFDHRFVEVGNDEVLIRLAYEDRCWQRSGSRIYLRPCDSGNSNQRWITLGGCFGCDRFELSQRGLDNRCVSNDHHPKSREVVEMHTCDGSRDSDTSYWNRY</sequence>
<feature type="chain" id="PRO_5040505590" evidence="2">
    <location>
        <begin position="23"/>
        <end position="579"/>
    </location>
</feature>
<organism evidence="3 4">
    <name type="scientific">Seminavis robusta</name>
    <dbReference type="NCBI Taxonomy" id="568900"/>
    <lineage>
        <taxon>Eukaryota</taxon>
        <taxon>Sar</taxon>
        <taxon>Stramenopiles</taxon>
        <taxon>Ochrophyta</taxon>
        <taxon>Bacillariophyta</taxon>
        <taxon>Bacillariophyceae</taxon>
        <taxon>Bacillariophycidae</taxon>
        <taxon>Naviculales</taxon>
        <taxon>Naviculaceae</taxon>
        <taxon>Seminavis</taxon>
    </lineage>
</organism>
<proteinExistence type="predicted"/>
<evidence type="ECO:0000313" key="3">
    <source>
        <dbReference type="EMBL" id="CAB9518566.1"/>
    </source>
</evidence>
<dbReference type="AlphaFoldDB" id="A0A9N8EG19"/>
<keyword evidence="2" id="KW-0732">Signal</keyword>
<dbReference type="OrthoDB" id="46933at2759"/>